<evidence type="ECO:0000313" key="4">
    <source>
        <dbReference type="Proteomes" id="UP001567538"/>
    </source>
</evidence>
<comment type="caution">
    <text evidence="2">The sequence shown here is derived from an EMBL/GenBank/DDBJ whole genome shotgun (WGS) entry which is preliminary data.</text>
</comment>
<dbReference type="Proteomes" id="UP001567538">
    <property type="component" value="Unassembled WGS sequence"/>
</dbReference>
<name>A0ABD1FQ45_SALDI</name>
<evidence type="ECO:0000256" key="1">
    <source>
        <dbReference type="SAM" id="MobiDB-lite"/>
    </source>
</evidence>
<keyword evidence="4" id="KW-1185">Reference proteome</keyword>
<feature type="compositionally biased region" description="Polar residues" evidence="1">
    <location>
        <begin position="23"/>
        <end position="39"/>
    </location>
</feature>
<gene>
    <name evidence="3" type="ORF">AAHA92_15754</name>
    <name evidence="2" type="ORF">AAHA92_31375</name>
</gene>
<sequence>MNEFIPDEVAATCPMNFDMVMLQDNQGNDGVDQPMNSGDQPMESGEDATNEGDTSPNPLFATVFIVSWFPP</sequence>
<protein>
    <submittedName>
        <fullName evidence="2">Uncharacterized protein</fullName>
    </submittedName>
</protein>
<feature type="region of interest" description="Disordered" evidence="1">
    <location>
        <begin position="23"/>
        <end position="57"/>
    </location>
</feature>
<proteinExistence type="predicted"/>
<dbReference type="AlphaFoldDB" id="A0ABD1FQ45"/>
<evidence type="ECO:0000313" key="2">
    <source>
        <dbReference type="EMBL" id="KAL1533965.1"/>
    </source>
</evidence>
<accession>A0ABD1FQ45</accession>
<evidence type="ECO:0000313" key="3">
    <source>
        <dbReference type="EMBL" id="KAL1555294.1"/>
    </source>
</evidence>
<dbReference type="EMBL" id="JBEAFC010000006">
    <property type="protein sequence ID" value="KAL1555294.1"/>
    <property type="molecule type" value="Genomic_DNA"/>
</dbReference>
<dbReference type="EMBL" id="JBEAFC010000013">
    <property type="protein sequence ID" value="KAL1533965.1"/>
    <property type="molecule type" value="Genomic_DNA"/>
</dbReference>
<organism evidence="2 4">
    <name type="scientific">Salvia divinorum</name>
    <name type="common">Maria pastora</name>
    <name type="synonym">Diviner's sage</name>
    <dbReference type="NCBI Taxonomy" id="28513"/>
    <lineage>
        <taxon>Eukaryota</taxon>
        <taxon>Viridiplantae</taxon>
        <taxon>Streptophyta</taxon>
        <taxon>Embryophyta</taxon>
        <taxon>Tracheophyta</taxon>
        <taxon>Spermatophyta</taxon>
        <taxon>Magnoliopsida</taxon>
        <taxon>eudicotyledons</taxon>
        <taxon>Gunneridae</taxon>
        <taxon>Pentapetalae</taxon>
        <taxon>asterids</taxon>
        <taxon>lamiids</taxon>
        <taxon>Lamiales</taxon>
        <taxon>Lamiaceae</taxon>
        <taxon>Nepetoideae</taxon>
        <taxon>Mentheae</taxon>
        <taxon>Salviinae</taxon>
        <taxon>Salvia</taxon>
        <taxon>Salvia subgen. Calosphace</taxon>
    </lineage>
</organism>
<reference evidence="2 4" key="1">
    <citation type="submission" date="2024-06" db="EMBL/GenBank/DDBJ databases">
        <title>A chromosome level genome sequence of Diviner's sage (Salvia divinorum).</title>
        <authorList>
            <person name="Ford S.A."/>
            <person name="Ro D.-K."/>
            <person name="Ness R.W."/>
            <person name="Phillips M.A."/>
        </authorList>
    </citation>
    <scope>NUCLEOTIDE SEQUENCE [LARGE SCALE GENOMIC DNA]</scope>
    <source>
        <strain evidence="2">SAF-2024a</strain>
        <tissue evidence="2">Leaf</tissue>
    </source>
</reference>